<dbReference type="Proteomes" id="UP001589532">
    <property type="component" value="Unassembled WGS sequence"/>
</dbReference>
<evidence type="ECO:0000313" key="1">
    <source>
        <dbReference type="EMBL" id="MFB9623796.1"/>
    </source>
</evidence>
<sequence length="53" mass="5689">MALRSVPAAGLHDAASAAVAALERGRWPSRARLRLDNGRAGREPAWTRVRGPI</sequence>
<reference evidence="1 2" key="1">
    <citation type="submission" date="2024-09" db="EMBL/GenBank/DDBJ databases">
        <authorList>
            <person name="Sun Q."/>
            <person name="Mori K."/>
        </authorList>
    </citation>
    <scope>NUCLEOTIDE SEQUENCE [LARGE SCALE GENOMIC DNA]</scope>
    <source>
        <strain evidence="1 2">JCM 3143</strain>
    </source>
</reference>
<dbReference type="RefSeq" id="WP_344997512.1">
    <property type="nucleotide sequence ID" value="NZ_BAAAXV010000009.1"/>
</dbReference>
<dbReference type="EMBL" id="JBHMBW010000010">
    <property type="protein sequence ID" value="MFB9623796.1"/>
    <property type="molecule type" value="Genomic_DNA"/>
</dbReference>
<protein>
    <submittedName>
        <fullName evidence="1">Uncharacterized protein</fullName>
    </submittedName>
</protein>
<keyword evidence="2" id="KW-1185">Reference proteome</keyword>
<accession>A0ABV5RWK0</accession>
<evidence type="ECO:0000313" key="2">
    <source>
        <dbReference type="Proteomes" id="UP001589532"/>
    </source>
</evidence>
<gene>
    <name evidence="1" type="ORF">ACFFSA_11985</name>
</gene>
<proteinExistence type="predicted"/>
<organism evidence="1 2">
    <name type="scientific">Nonomuraea helvata</name>
    <dbReference type="NCBI Taxonomy" id="37484"/>
    <lineage>
        <taxon>Bacteria</taxon>
        <taxon>Bacillati</taxon>
        <taxon>Actinomycetota</taxon>
        <taxon>Actinomycetes</taxon>
        <taxon>Streptosporangiales</taxon>
        <taxon>Streptosporangiaceae</taxon>
        <taxon>Nonomuraea</taxon>
    </lineage>
</organism>
<name>A0ABV5RWK0_9ACTN</name>
<comment type="caution">
    <text evidence="1">The sequence shown here is derived from an EMBL/GenBank/DDBJ whole genome shotgun (WGS) entry which is preliminary data.</text>
</comment>